<dbReference type="InterPro" id="IPR058031">
    <property type="entry name" value="AAA_lid_NorR"/>
</dbReference>
<dbReference type="SMART" id="SM00382">
    <property type="entry name" value="AAA"/>
    <property type="match status" value="1"/>
</dbReference>
<evidence type="ECO:0000259" key="5">
    <source>
        <dbReference type="PROSITE" id="PS50045"/>
    </source>
</evidence>
<dbReference type="Proteomes" id="UP000647241">
    <property type="component" value="Unassembled WGS sequence"/>
</dbReference>
<dbReference type="GO" id="GO:0005524">
    <property type="term" value="F:ATP binding"/>
    <property type="evidence" value="ECO:0007669"/>
    <property type="project" value="UniProtKB-KW"/>
</dbReference>
<dbReference type="RefSeq" id="WP_188554377.1">
    <property type="nucleotide sequence ID" value="NZ_BMGT01000002.1"/>
</dbReference>
<evidence type="ECO:0000313" key="6">
    <source>
        <dbReference type="EMBL" id="GGG74688.1"/>
    </source>
</evidence>
<evidence type="ECO:0000256" key="3">
    <source>
        <dbReference type="ARBA" id="ARBA00023015"/>
    </source>
</evidence>
<keyword evidence="1" id="KW-0547">Nucleotide-binding</keyword>
<dbReference type="PROSITE" id="PS50045">
    <property type="entry name" value="SIGMA54_INTERACT_4"/>
    <property type="match status" value="1"/>
</dbReference>
<dbReference type="PRINTS" id="PR01590">
    <property type="entry name" value="HTHFIS"/>
</dbReference>
<protein>
    <recommendedName>
        <fullName evidence="5">Sigma-54 factor interaction domain-containing protein</fullName>
    </recommendedName>
</protein>
<keyword evidence="3" id="KW-0805">Transcription regulation</keyword>
<feature type="domain" description="Sigma-54 factor interaction" evidence="5">
    <location>
        <begin position="37"/>
        <end position="242"/>
    </location>
</feature>
<organism evidence="6 7">
    <name type="scientific">Edaphobacter dinghuensis</name>
    <dbReference type="NCBI Taxonomy" id="1560005"/>
    <lineage>
        <taxon>Bacteria</taxon>
        <taxon>Pseudomonadati</taxon>
        <taxon>Acidobacteriota</taxon>
        <taxon>Terriglobia</taxon>
        <taxon>Terriglobales</taxon>
        <taxon>Acidobacteriaceae</taxon>
        <taxon>Edaphobacter</taxon>
    </lineage>
</organism>
<dbReference type="InterPro" id="IPR002197">
    <property type="entry name" value="HTH_Fis"/>
</dbReference>
<reference evidence="6" key="2">
    <citation type="submission" date="2020-09" db="EMBL/GenBank/DDBJ databases">
        <authorList>
            <person name="Sun Q."/>
            <person name="Zhou Y."/>
        </authorList>
    </citation>
    <scope>NUCLEOTIDE SEQUENCE</scope>
    <source>
        <strain evidence="6">CGMCC 1.12997</strain>
    </source>
</reference>
<dbReference type="InterPro" id="IPR002078">
    <property type="entry name" value="Sigma_54_int"/>
</dbReference>
<reference evidence="6" key="1">
    <citation type="journal article" date="2014" name="Int. J. Syst. Evol. Microbiol.">
        <title>Complete genome sequence of Corynebacterium casei LMG S-19264T (=DSM 44701T), isolated from a smear-ripened cheese.</title>
        <authorList>
            <consortium name="US DOE Joint Genome Institute (JGI-PGF)"/>
            <person name="Walter F."/>
            <person name="Albersmeier A."/>
            <person name="Kalinowski J."/>
            <person name="Ruckert C."/>
        </authorList>
    </citation>
    <scope>NUCLEOTIDE SEQUENCE</scope>
    <source>
        <strain evidence="6">CGMCC 1.12997</strain>
    </source>
</reference>
<accession>A0A917M4C1</accession>
<keyword evidence="7" id="KW-1185">Reference proteome</keyword>
<dbReference type="Pfam" id="PF02954">
    <property type="entry name" value="HTH_8"/>
    <property type="match status" value="1"/>
</dbReference>
<dbReference type="Pfam" id="PF25601">
    <property type="entry name" value="AAA_lid_14"/>
    <property type="match status" value="1"/>
</dbReference>
<name>A0A917M4C1_9BACT</name>
<dbReference type="InterPro" id="IPR009057">
    <property type="entry name" value="Homeodomain-like_sf"/>
</dbReference>
<dbReference type="SUPFAM" id="SSF52540">
    <property type="entry name" value="P-loop containing nucleoside triphosphate hydrolases"/>
    <property type="match status" value="1"/>
</dbReference>
<dbReference type="Gene3D" id="1.10.8.60">
    <property type="match status" value="1"/>
</dbReference>
<keyword evidence="2" id="KW-0067">ATP-binding</keyword>
<dbReference type="InterPro" id="IPR003593">
    <property type="entry name" value="AAA+_ATPase"/>
</dbReference>
<keyword evidence="4" id="KW-0804">Transcription</keyword>
<evidence type="ECO:0000256" key="1">
    <source>
        <dbReference type="ARBA" id="ARBA00022741"/>
    </source>
</evidence>
<evidence type="ECO:0000256" key="2">
    <source>
        <dbReference type="ARBA" id="ARBA00022840"/>
    </source>
</evidence>
<comment type="caution">
    <text evidence="6">The sequence shown here is derived from an EMBL/GenBank/DDBJ whole genome shotgun (WGS) entry which is preliminary data.</text>
</comment>
<dbReference type="EMBL" id="BMGT01000002">
    <property type="protein sequence ID" value="GGG74688.1"/>
    <property type="molecule type" value="Genomic_DNA"/>
</dbReference>
<dbReference type="SUPFAM" id="SSF46689">
    <property type="entry name" value="Homeodomain-like"/>
    <property type="match status" value="1"/>
</dbReference>
<proteinExistence type="predicted"/>
<dbReference type="PANTHER" id="PTHR32071:SF119">
    <property type="entry name" value="SIGMA L-DEPENDENT TRANSCRIPTIONAL REGULATOR YPLP-RELATED"/>
    <property type="match status" value="1"/>
</dbReference>
<evidence type="ECO:0000256" key="4">
    <source>
        <dbReference type="ARBA" id="ARBA00023163"/>
    </source>
</evidence>
<dbReference type="CDD" id="cd00009">
    <property type="entry name" value="AAA"/>
    <property type="match status" value="1"/>
</dbReference>
<dbReference type="InterPro" id="IPR027417">
    <property type="entry name" value="P-loop_NTPase"/>
</dbReference>
<dbReference type="Gene3D" id="3.40.50.300">
    <property type="entry name" value="P-loop containing nucleotide triphosphate hydrolases"/>
    <property type="match status" value="1"/>
</dbReference>
<dbReference type="PANTHER" id="PTHR32071">
    <property type="entry name" value="TRANSCRIPTIONAL REGULATORY PROTEIN"/>
    <property type="match status" value="1"/>
</dbReference>
<evidence type="ECO:0000313" key="7">
    <source>
        <dbReference type="Proteomes" id="UP000647241"/>
    </source>
</evidence>
<dbReference type="Gene3D" id="1.10.10.60">
    <property type="entry name" value="Homeodomain-like"/>
    <property type="match status" value="1"/>
</dbReference>
<dbReference type="GO" id="GO:0043565">
    <property type="term" value="F:sequence-specific DNA binding"/>
    <property type="evidence" value="ECO:0007669"/>
    <property type="project" value="InterPro"/>
</dbReference>
<dbReference type="Pfam" id="PF14532">
    <property type="entry name" value="Sigma54_activ_2"/>
    <property type="match status" value="1"/>
</dbReference>
<sequence length="320" mass="35742">MATFSHISSSLQAVAGIEPQGDPLTFPYLLKRADGEIVGDSAAMKRLRLQVRRIGPHFRAVLIHGERGAGKERVARALHQESVRTDEPFVVAAAGNRISYLMKMARGGTLFFKGIDEMPLETQDELLESLRRHEWSQEGLAAPQRLGIRMIASTRQDLRGLVASGRFRQELYQRIAMVQIGVPCLRERMEDLPALTMHFLAGFERQYRQTITITKSAMELLQSHDWPGNVQELKSVLQDAVVKNRGGAIESWEIVFSPSTEKSGGQTAGEDQTKAARLQEVVDRHVLRVLNDCAGNKLRAAELLGISRSTLYRMLDGRSL</sequence>
<dbReference type="AlphaFoldDB" id="A0A917M4C1"/>
<gene>
    <name evidence="6" type="ORF">GCM10011585_16780</name>
</gene>
<dbReference type="GO" id="GO:0006355">
    <property type="term" value="P:regulation of DNA-templated transcription"/>
    <property type="evidence" value="ECO:0007669"/>
    <property type="project" value="InterPro"/>
</dbReference>